<evidence type="ECO:0000256" key="2">
    <source>
        <dbReference type="ARBA" id="ARBA00022448"/>
    </source>
</evidence>
<reference evidence="10" key="1">
    <citation type="submission" date="2022-07" db="EMBL/GenBank/DDBJ databases">
        <title>Ectorhizobium quercum gen.nov., sp. nov.</title>
        <authorList>
            <person name="Ma T."/>
            <person name="Li Y."/>
        </authorList>
    </citation>
    <scope>NUCLEOTIDE SEQUENCE</scope>
    <source>
        <strain evidence="10">BDR2-2</strain>
    </source>
</reference>
<comment type="caution">
    <text evidence="10">The sequence shown here is derived from an EMBL/GenBank/DDBJ whole genome shotgun (WGS) entry which is preliminary data.</text>
</comment>
<dbReference type="Gene3D" id="1.10.3720.10">
    <property type="entry name" value="MetI-like"/>
    <property type="match status" value="1"/>
</dbReference>
<feature type="transmembrane region" description="Helical" evidence="8">
    <location>
        <begin position="245"/>
        <end position="266"/>
    </location>
</feature>
<dbReference type="AlphaFoldDB" id="A0AAE3N029"/>
<protein>
    <submittedName>
        <fullName evidence="10">ABC transporter permease subunit</fullName>
    </submittedName>
</protein>
<evidence type="ECO:0000256" key="8">
    <source>
        <dbReference type="RuleBase" id="RU363032"/>
    </source>
</evidence>
<dbReference type="EMBL" id="JANFPI010000004">
    <property type="protein sequence ID" value="MCX8998278.1"/>
    <property type="molecule type" value="Genomic_DNA"/>
</dbReference>
<evidence type="ECO:0000313" key="10">
    <source>
        <dbReference type="EMBL" id="MCX8998278.1"/>
    </source>
</evidence>
<comment type="subcellular location">
    <subcellularLocation>
        <location evidence="1">Cell inner membrane</location>
        <topology evidence="1">Multi-pass membrane protein</topology>
    </subcellularLocation>
    <subcellularLocation>
        <location evidence="8">Cell membrane</location>
        <topology evidence="8">Multi-pass membrane protein</topology>
    </subcellularLocation>
</comment>
<feature type="transmembrane region" description="Helical" evidence="8">
    <location>
        <begin position="26"/>
        <end position="46"/>
    </location>
</feature>
<evidence type="ECO:0000256" key="4">
    <source>
        <dbReference type="ARBA" id="ARBA00022519"/>
    </source>
</evidence>
<feature type="transmembrane region" description="Helical" evidence="8">
    <location>
        <begin position="113"/>
        <end position="134"/>
    </location>
</feature>
<evidence type="ECO:0000313" key="11">
    <source>
        <dbReference type="Proteomes" id="UP001208771"/>
    </source>
</evidence>
<evidence type="ECO:0000256" key="7">
    <source>
        <dbReference type="ARBA" id="ARBA00023136"/>
    </source>
</evidence>
<evidence type="ECO:0000256" key="6">
    <source>
        <dbReference type="ARBA" id="ARBA00022989"/>
    </source>
</evidence>
<feature type="domain" description="ABC transmembrane type-1" evidence="9">
    <location>
        <begin position="78"/>
        <end position="266"/>
    </location>
</feature>
<keyword evidence="6 8" id="KW-1133">Transmembrane helix</keyword>
<keyword evidence="2 8" id="KW-0813">Transport</keyword>
<evidence type="ECO:0000256" key="3">
    <source>
        <dbReference type="ARBA" id="ARBA00022475"/>
    </source>
</evidence>
<dbReference type="GO" id="GO:0055085">
    <property type="term" value="P:transmembrane transport"/>
    <property type="evidence" value="ECO:0007669"/>
    <property type="project" value="InterPro"/>
</dbReference>
<dbReference type="PROSITE" id="PS50928">
    <property type="entry name" value="ABC_TM1"/>
    <property type="match status" value="1"/>
</dbReference>
<feature type="transmembrane region" description="Helical" evidence="8">
    <location>
        <begin position="190"/>
        <end position="212"/>
    </location>
</feature>
<feature type="transmembrane region" description="Helical" evidence="8">
    <location>
        <begin position="146"/>
        <end position="170"/>
    </location>
</feature>
<keyword evidence="5 8" id="KW-0812">Transmembrane</keyword>
<sequence length="280" mass="30300">MMASSLSLSLSRLAPALWWVPRGIVFGLMAFFIFGPLANMLLWTVAERWYFPHTLPAQYGFSAWQNVFAPRGGALESLRNSLLVAVLTVIVALMLAIPAGYALARLKLPVRGLILLAFLIPQAFPNLTVYVNIARIFYEIRLNGTVAGLVLVHVSHGLVYAVWIATAAFSAIDRELEQAARSAGAGPMRAFMDITLPLAAPGLMASAIFVFLESLDEFTGSYFVGAPDVTTLPLLLYTAGSGGNYQVASITALLLLVPSLVFMLVVERFLKADVLSRVGH</sequence>
<gene>
    <name evidence="10" type="ORF">NOF55_14285</name>
</gene>
<dbReference type="Pfam" id="PF00528">
    <property type="entry name" value="BPD_transp_1"/>
    <property type="match status" value="1"/>
</dbReference>
<dbReference type="InterPro" id="IPR035906">
    <property type="entry name" value="MetI-like_sf"/>
</dbReference>
<dbReference type="CDD" id="cd06261">
    <property type="entry name" value="TM_PBP2"/>
    <property type="match status" value="1"/>
</dbReference>
<accession>A0AAE3N029</accession>
<evidence type="ECO:0000259" key="9">
    <source>
        <dbReference type="PROSITE" id="PS50928"/>
    </source>
</evidence>
<keyword evidence="3" id="KW-1003">Cell membrane</keyword>
<feature type="transmembrane region" description="Helical" evidence="8">
    <location>
        <begin position="81"/>
        <end position="101"/>
    </location>
</feature>
<evidence type="ECO:0000256" key="5">
    <source>
        <dbReference type="ARBA" id="ARBA00022692"/>
    </source>
</evidence>
<evidence type="ECO:0000256" key="1">
    <source>
        <dbReference type="ARBA" id="ARBA00004429"/>
    </source>
</evidence>
<dbReference type="GO" id="GO:0005886">
    <property type="term" value="C:plasma membrane"/>
    <property type="evidence" value="ECO:0007669"/>
    <property type="project" value="UniProtKB-SubCell"/>
</dbReference>
<organism evidence="10 11">
    <name type="scientific">Ectorhizobium quercum</name>
    <dbReference type="NCBI Taxonomy" id="2965071"/>
    <lineage>
        <taxon>Bacteria</taxon>
        <taxon>Pseudomonadati</taxon>
        <taxon>Pseudomonadota</taxon>
        <taxon>Alphaproteobacteria</taxon>
        <taxon>Hyphomicrobiales</taxon>
        <taxon>Rhizobiaceae</taxon>
        <taxon>Ectorhizobium</taxon>
    </lineage>
</organism>
<name>A0AAE3N029_9HYPH</name>
<keyword evidence="7 8" id="KW-0472">Membrane</keyword>
<keyword evidence="11" id="KW-1185">Reference proteome</keyword>
<dbReference type="InterPro" id="IPR000515">
    <property type="entry name" value="MetI-like"/>
</dbReference>
<proteinExistence type="inferred from homology"/>
<dbReference type="Proteomes" id="UP001208771">
    <property type="component" value="Unassembled WGS sequence"/>
</dbReference>
<dbReference type="PANTHER" id="PTHR43357">
    <property type="entry name" value="INNER MEMBRANE ABC TRANSPORTER PERMEASE PROTEIN YDCV"/>
    <property type="match status" value="1"/>
</dbReference>
<dbReference type="SUPFAM" id="SSF161098">
    <property type="entry name" value="MetI-like"/>
    <property type="match status" value="1"/>
</dbReference>
<dbReference type="PANTHER" id="PTHR43357:SF4">
    <property type="entry name" value="INNER MEMBRANE ABC TRANSPORTER PERMEASE PROTEIN YDCV"/>
    <property type="match status" value="1"/>
</dbReference>
<comment type="similarity">
    <text evidence="8">Belongs to the binding-protein-dependent transport system permease family.</text>
</comment>
<feature type="transmembrane region" description="Helical" evidence="8">
    <location>
        <begin position="219"/>
        <end position="239"/>
    </location>
</feature>
<keyword evidence="4" id="KW-0997">Cell inner membrane</keyword>